<accession>F8Q1D4</accession>
<evidence type="ECO:0000313" key="2">
    <source>
        <dbReference type="Proteomes" id="UP000008063"/>
    </source>
</evidence>
<keyword evidence="2" id="KW-1185">Reference proteome</keyword>
<organism evidence="2">
    <name type="scientific">Serpula lacrymans var. lacrymans (strain S7.3)</name>
    <name type="common">Dry rot fungus</name>
    <dbReference type="NCBI Taxonomy" id="936435"/>
    <lineage>
        <taxon>Eukaryota</taxon>
        <taxon>Fungi</taxon>
        <taxon>Dikarya</taxon>
        <taxon>Basidiomycota</taxon>
        <taxon>Agaricomycotina</taxon>
        <taxon>Agaricomycetes</taxon>
        <taxon>Agaricomycetidae</taxon>
        <taxon>Boletales</taxon>
        <taxon>Coniophorineae</taxon>
        <taxon>Serpulaceae</taxon>
        <taxon>Serpula</taxon>
    </lineage>
</organism>
<dbReference type="EMBL" id="GL945481">
    <property type="protein sequence ID" value="EGN98112.1"/>
    <property type="molecule type" value="Genomic_DNA"/>
</dbReference>
<dbReference type="InParanoid" id="F8Q1D4"/>
<sequence>SVVTCRIFRPSLAWRMNISNAAALQRRYLGLELVGEAEPPGETTIKKIEMADSDITAEPTTAH</sequence>
<protein>
    <submittedName>
        <fullName evidence="1">Uncharacterized protein</fullName>
    </submittedName>
</protein>
<evidence type="ECO:0000313" key="1">
    <source>
        <dbReference type="EMBL" id="EGN98112.1"/>
    </source>
</evidence>
<dbReference type="AlphaFoldDB" id="F8Q1D4"/>
<reference evidence="2" key="1">
    <citation type="journal article" date="2011" name="Science">
        <title>The plant cell wall-decomposing machinery underlies the functional diversity of forest fungi.</title>
        <authorList>
            <person name="Eastwood D.C."/>
            <person name="Floudas D."/>
            <person name="Binder M."/>
            <person name="Majcherczyk A."/>
            <person name="Schneider P."/>
            <person name="Aerts A."/>
            <person name="Asiegbu F.O."/>
            <person name="Baker S.E."/>
            <person name="Barry K."/>
            <person name="Bendiksby M."/>
            <person name="Blumentritt M."/>
            <person name="Coutinho P.M."/>
            <person name="Cullen D."/>
            <person name="de Vries R.P."/>
            <person name="Gathman A."/>
            <person name="Goodell B."/>
            <person name="Henrissat B."/>
            <person name="Ihrmark K."/>
            <person name="Kauserud H."/>
            <person name="Kohler A."/>
            <person name="LaButti K."/>
            <person name="Lapidus A."/>
            <person name="Lavin J.L."/>
            <person name="Lee Y.-H."/>
            <person name="Lindquist E."/>
            <person name="Lilly W."/>
            <person name="Lucas S."/>
            <person name="Morin E."/>
            <person name="Murat C."/>
            <person name="Oguiza J.A."/>
            <person name="Park J."/>
            <person name="Pisabarro A.G."/>
            <person name="Riley R."/>
            <person name="Rosling A."/>
            <person name="Salamov A."/>
            <person name="Schmidt O."/>
            <person name="Schmutz J."/>
            <person name="Skrede I."/>
            <person name="Stenlid J."/>
            <person name="Wiebenga A."/>
            <person name="Xie X."/>
            <person name="Kuees U."/>
            <person name="Hibbett D.S."/>
            <person name="Hoffmeister D."/>
            <person name="Hoegberg N."/>
            <person name="Martin F."/>
            <person name="Grigoriev I.V."/>
            <person name="Watkinson S.C."/>
        </authorList>
    </citation>
    <scope>NUCLEOTIDE SEQUENCE [LARGE SCALE GENOMIC DNA]</scope>
    <source>
        <strain evidence="2">strain S7.3</strain>
    </source>
</reference>
<feature type="non-terminal residue" evidence="1">
    <location>
        <position position="1"/>
    </location>
</feature>
<proteinExistence type="predicted"/>
<dbReference type="HOGENOM" id="CLU_2892237_0_0_1"/>
<gene>
    <name evidence="1" type="ORF">SERLA73DRAFT_182979</name>
</gene>
<feature type="non-terminal residue" evidence="1">
    <location>
        <position position="63"/>
    </location>
</feature>
<name>F8Q1D4_SERL3</name>
<dbReference type="Proteomes" id="UP000008063">
    <property type="component" value="Unassembled WGS sequence"/>
</dbReference>